<keyword evidence="4" id="KW-0812">Transmembrane</keyword>
<dbReference type="EMBL" id="LT840185">
    <property type="protein sequence ID" value="SMF61193.1"/>
    <property type="molecule type" value="Genomic_DNA"/>
</dbReference>
<dbReference type="InterPro" id="IPR001173">
    <property type="entry name" value="Glyco_trans_2-like"/>
</dbReference>
<keyword evidence="4" id="KW-1133">Transmembrane helix</keyword>
<dbReference type="PANTHER" id="PTHR43630">
    <property type="entry name" value="POLY-BETA-1,6-N-ACETYL-D-GLUCOSAMINE SYNTHASE"/>
    <property type="match status" value="1"/>
</dbReference>
<gene>
    <name evidence="6" type="ORF">SAMN06295910_0175</name>
</gene>
<sequence>MTPELPAWTMAAAEVIALLIILAGLIQVTLYVIQLAMAGWALHKRPPTVSTADLWQRYADLAPPIAIIAPAYNEALTIVESTKALLALHYPDFEVIVVNDGSKDRTLDVMMDAFGVRPVRRYHDTAVQCRTIRGIYANPDIPRLIVVDKENGGKADAMNAGINVARAPIICVIDADTLLEPDALIRAVRPFVEEPVKTVAVGGTIRIANGCRVEDGRVIEGRLPRNFLALVQTVEYLRAFLMARLGLSQMQALMIISGAFGLFRRSTAVDVGGFSQNTVGEDFELVVKLHRHLRDRKQDYRVTYIPDPVSWTEAPETLKILGGQRARWQRGSLETFFKHRDMCFNPRYGRIGFLGMGQVLVVDVIGPLVEVAGYLLIPLLWALGLIAFDYVLAFAAVVFSFGVFVSVAALVLEEVQLRRLPRARDLAILTFVAVLENFGYRQINNLWRVKGYWQFLRKQQGWGEMTRKGFQSP</sequence>
<dbReference type="InterPro" id="IPR029044">
    <property type="entry name" value="Nucleotide-diphossugar_trans"/>
</dbReference>
<evidence type="ECO:0000256" key="3">
    <source>
        <dbReference type="ARBA" id="ARBA00022679"/>
    </source>
</evidence>
<evidence type="ECO:0000313" key="7">
    <source>
        <dbReference type="Proteomes" id="UP000192934"/>
    </source>
</evidence>
<evidence type="ECO:0000313" key="6">
    <source>
        <dbReference type="EMBL" id="SMF61193.1"/>
    </source>
</evidence>
<dbReference type="Pfam" id="PF00535">
    <property type="entry name" value="Glycos_transf_2"/>
    <property type="match status" value="1"/>
</dbReference>
<keyword evidence="7" id="KW-1185">Reference proteome</keyword>
<dbReference type="GO" id="GO:0016757">
    <property type="term" value="F:glycosyltransferase activity"/>
    <property type="evidence" value="ECO:0007669"/>
    <property type="project" value="UniProtKB-KW"/>
</dbReference>
<dbReference type="Gene3D" id="3.90.550.10">
    <property type="entry name" value="Spore Coat Polysaccharide Biosynthesis Protein SpsA, Chain A"/>
    <property type="match status" value="1"/>
</dbReference>
<dbReference type="AlphaFoldDB" id="A0A1X7G016"/>
<organism evidence="6 7">
    <name type="scientific">Allosphingosinicella indica</name>
    <dbReference type="NCBI Taxonomy" id="941907"/>
    <lineage>
        <taxon>Bacteria</taxon>
        <taxon>Pseudomonadati</taxon>
        <taxon>Pseudomonadota</taxon>
        <taxon>Alphaproteobacteria</taxon>
        <taxon>Sphingomonadales</taxon>
        <taxon>Sphingomonadaceae</taxon>
        <taxon>Allosphingosinicella</taxon>
    </lineage>
</organism>
<feature type="transmembrane region" description="Helical" evidence="4">
    <location>
        <begin position="360"/>
        <end position="384"/>
    </location>
</feature>
<keyword evidence="4" id="KW-0472">Membrane</keyword>
<name>A0A1X7G016_9SPHN</name>
<evidence type="ECO:0000256" key="1">
    <source>
        <dbReference type="ARBA" id="ARBA00006739"/>
    </source>
</evidence>
<dbReference type="CDD" id="cd06423">
    <property type="entry name" value="CESA_like"/>
    <property type="match status" value="1"/>
</dbReference>
<feature type="domain" description="Glycosyltransferase 2-like" evidence="5">
    <location>
        <begin position="67"/>
        <end position="266"/>
    </location>
</feature>
<evidence type="ECO:0000256" key="4">
    <source>
        <dbReference type="SAM" id="Phobius"/>
    </source>
</evidence>
<proteinExistence type="inferred from homology"/>
<dbReference type="Proteomes" id="UP000192934">
    <property type="component" value="Chromosome I"/>
</dbReference>
<evidence type="ECO:0000259" key="5">
    <source>
        <dbReference type="Pfam" id="PF00535"/>
    </source>
</evidence>
<evidence type="ECO:0000256" key="2">
    <source>
        <dbReference type="ARBA" id="ARBA00022676"/>
    </source>
</evidence>
<dbReference type="PANTHER" id="PTHR43630:SF1">
    <property type="entry name" value="POLY-BETA-1,6-N-ACETYL-D-GLUCOSAMINE SYNTHASE"/>
    <property type="match status" value="1"/>
</dbReference>
<dbReference type="SUPFAM" id="SSF53448">
    <property type="entry name" value="Nucleotide-diphospho-sugar transferases"/>
    <property type="match status" value="1"/>
</dbReference>
<feature type="transmembrane region" description="Helical" evidence="4">
    <location>
        <begin position="15"/>
        <end position="42"/>
    </location>
</feature>
<dbReference type="STRING" id="941907.SAMN06295910_0175"/>
<accession>A0A1X7G016</accession>
<dbReference type="OrthoDB" id="276604at2"/>
<keyword evidence="2" id="KW-0328">Glycosyltransferase</keyword>
<comment type="similarity">
    <text evidence="1">Belongs to the glycosyltransferase 2 family.</text>
</comment>
<protein>
    <submittedName>
        <fullName evidence="6">Glycosyltransferase, catalytic subunit of cellulose synthase and poly-beta-1,6-N-acetylglucosamine synthase</fullName>
    </submittedName>
</protein>
<keyword evidence="3 6" id="KW-0808">Transferase</keyword>
<feature type="transmembrane region" description="Helical" evidence="4">
    <location>
        <begin position="390"/>
        <end position="412"/>
    </location>
</feature>
<reference evidence="7" key="1">
    <citation type="submission" date="2017-04" db="EMBL/GenBank/DDBJ databases">
        <authorList>
            <person name="Varghese N."/>
            <person name="Submissions S."/>
        </authorList>
    </citation>
    <scope>NUCLEOTIDE SEQUENCE [LARGE SCALE GENOMIC DNA]</scope>
    <source>
        <strain evidence="7">Dd16</strain>
    </source>
</reference>
<dbReference type="RefSeq" id="WP_085217090.1">
    <property type="nucleotide sequence ID" value="NZ_LT840185.1"/>
</dbReference>